<comment type="caution">
    <text evidence="1">The sequence shown here is derived from an EMBL/GenBank/DDBJ whole genome shotgun (WGS) entry which is preliminary data.</text>
</comment>
<dbReference type="Proteomes" id="UP001589575">
    <property type="component" value="Unassembled WGS sequence"/>
</dbReference>
<reference evidence="1 2" key="1">
    <citation type="submission" date="2024-09" db="EMBL/GenBank/DDBJ databases">
        <authorList>
            <person name="Sun Q."/>
            <person name="Mori K."/>
        </authorList>
    </citation>
    <scope>NUCLEOTIDE SEQUENCE [LARGE SCALE GENOMIC DNA]</scope>
    <source>
        <strain evidence="1 2">CCM 7609</strain>
    </source>
</reference>
<organism evidence="1 2">
    <name type="scientific">Citricoccus parietis</name>
    <dbReference type="NCBI Taxonomy" id="592307"/>
    <lineage>
        <taxon>Bacteria</taxon>
        <taxon>Bacillati</taxon>
        <taxon>Actinomycetota</taxon>
        <taxon>Actinomycetes</taxon>
        <taxon>Micrococcales</taxon>
        <taxon>Micrococcaceae</taxon>
        <taxon>Citricoccus</taxon>
    </lineage>
</organism>
<dbReference type="EMBL" id="JBHMFI010000001">
    <property type="protein sequence ID" value="MFB9071309.1"/>
    <property type="molecule type" value="Genomic_DNA"/>
</dbReference>
<name>A0ABV5FX93_9MICC</name>
<sequence length="103" mass="11695">MEEREKAPSSPARMNVAAVSSRLTVASSTDRLRRTVVEGAGSIAVSEASDCMAWKGEQPQRSRTLCRLRRWSRSWWRRSTRVALSRLVAGSWARSTRNRAWMS</sequence>
<gene>
    <name evidence="1" type="ORF">ACFFX0_08910</name>
</gene>
<evidence type="ECO:0000313" key="2">
    <source>
        <dbReference type="Proteomes" id="UP001589575"/>
    </source>
</evidence>
<accession>A0ABV5FX93</accession>
<proteinExistence type="predicted"/>
<protein>
    <submittedName>
        <fullName evidence="1">Uncharacterized protein</fullName>
    </submittedName>
</protein>
<keyword evidence="2" id="KW-1185">Reference proteome</keyword>
<evidence type="ECO:0000313" key="1">
    <source>
        <dbReference type="EMBL" id="MFB9071309.1"/>
    </source>
</evidence>